<keyword evidence="1" id="KW-0732">Signal</keyword>
<evidence type="ECO:0000313" key="2">
    <source>
        <dbReference type="EMBL" id="KAF1687226.1"/>
    </source>
</evidence>
<dbReference type="Proteomes" id="UP000462066">
    <property type="component" value="Unassembled WGS sequence"/>
</dbReference>
<dbReference type="EMBL" id="MWIP01000003">
    <property type="protein sequence ID" value="KAF1687226.1"/>
    <property type="molecule type" value="Genomic_DNA"/>
</dbReference>
<protein>
    <recommendedName>
        <fullName evidence="4">DUF4412 domain-containing protein</fullName>
    </recommendedName>
</protein>
<feature type="signal peptide" evidence="1">
    <location>
        <begin position="1"/>
        <end position="20"/>
    </location>
</feature>
<gene>
    <name evidence="2" type="ORF">B1992_04375</name>
</gene>
<feature type="chain" id="PRO_5031330642" description="DUF4412 domain-containing protein" evidence="1">
    <location>
        <begin position="21"/>
        <end position="387"/>
    </location>
</feature>
<accession>A0A7V8GNM5</accession>
<sequence length="387" mass="40668">MPAPALALALAAALPTTASAQATQAELYIDVATHTMPGMPGMGALGRMAGAMGAGAAPGYGMARHPGMPGKYLDVALHNQRRPGTPARQAVPKGLRLGERIDLLPPASKSGNDATPAANDALGQHGDGSFRIRYYWGCGEQVRAGQPAEFTVTVRNGKVVQSGRAMTPRQVPQHAVGQDPRYALWPNPSARKTVAGNASLAGTHTVTGEQLPASLQFELGRDHDFMPELKLKSEGDAGQGMTLRWDGVDGARAYFIHGTAMDGETIVMWSSSEDGYAGQELIDFLPESLVAQWTGKRTLMGADARSCRIPREVFAGTGKGTPMLQMVAYGNDRTIAQPGWSVRVRTKSTAMLMSGLGGAATQEAGREAAKPAAKDAAKSVLRGLIGR</sequence>
<dbReference type="AlphaFoldDB" id="A0A7V8GNM5"/>
<name>A0A7V8GNM5_9GAMM</name>
<proteinExistence type="predicted"/>
<evidence type="ECO:0000256" key="1">
    <source>
        <dbReference type="SAM" id="SignalP"/>
    </source>
</evidence>
<reference evidence="2 3" key="1">
    <citation type="submission" date="2017-10" db="EMBL/GenBank/DDBJ databases">
        <title>Whole genome sequencing of Pseudoxanthomonas broegbernensis DSM 12573(T).</title>
        <authorList>
            <person name="Kumar S."/>
            <person name="Bansal K."/>
            <person name="Kaur A."/>
            <person name="Patil P."/>
            <person name="Sharma S."/>
            <person name="Patil P.B."/>
        </authorList>
    </citation>
    <scope>NUCLEOTIDE SEQUENCE [LARGE SCALE GENOMIC DNA]</scope>
    <source>
        <strain evidence="2 3">DSM 12573</strain>
    </source>
</reference>
<evidence type="ECO:0000313" key="3">
    <source>
        <dbReference type="Proteomes" id="UP000462066"/>
    </source>
</evidence>
<comment type="caution">
    <text evidence="2">The sequence shown here is derived from an EMBL/GenBank/DDBJ whole genome shotgun (WGS) entry which is preliminary data.</text>
</comment>
<organism evidence="2 3">
    <name type="scientific">Pseudoxanthomonas broegbernensis</name>
    <dbReference type="NCBI Taxonomy" id="83619"/>
    <lineage>
        <taxon>Bacteria</taxon>
        <taxon>Pseudomonadati</taxon>
        <taxon>Pseudomonadota</taxon>
        <taxon>Gammaproteobacteria</taxon>
        <taxon>Lysobacterales</taxon>
        <taxon>Lysobacteraceae</taxon>
        <taxon>Pseudoxanthomonas</taxon>
    </lineage>
</organism>
<keyword evidence="3" id="KW-1185">Reference proteome</keyword>
<evidence type="ECO:0008006" key="4">
    <source>
        <dbReference type="Google" id="ProtNLM"/>
    </source>
</evidence>